<comment type="caution">
    <text evidence="14">The sequence shown here is derived from an EMBL/GenBank/DDBJ whole genome shotgun (WGS) entry which is preliminary data.</text>
</comment>
<feature type="region of interest" description="Disordered" evidence="12">
    <location>
        <begin position="1186"/>
        <end position="1242"/>
    </location>
</feature>
<dbReference type="InterPro" id="IPR004182">
    <property type="entry name" value="GRAM"/>
</dbReference>
<feature type="compositionally biased region" description="Polar residues" evidence="12">
    <location>
        <begin position="155"/>
        <end position="175"/>
    </location>
</feature>
<dbReference type="Gene3D" id="2.30.29.30">
    <property type="entry name" value="Pleckstrin-homology domain (PH domain)/Phosphotyrosine-binding domain (PTB)"/>
    <property type="match status" value="1"/>
</dbReference>
<evidence type="ECO:0000256" key="11">
    <source>
        <dbReference type="ARBA" id="ARBA00049453"/>
    </source>
</evidence>
<feature type="compositionally biased region" description="Low complexity" evidence="12">
    <location>
        <begin position="1199"/>
        <end position="1230"/>
    </location>
</feature>
<dbReference type="InterPro" id="IPR004276">
    <property type="entry name" value="GlycoTrans_28_N"/>
</dbReference>
<evidence type="ECO:0000256" key="6">
    <source>
        <dbReference type="ARBA" id="ARBA00022676"/>
    </source>
</evidence>
<evidence type="ECO:0000313" key="15">
    <source>
        <dbReference type="Proteomes" id="UP000054564"/>
    </source>
</evidence>
<dbReference type="OrthoDB" id="10261837at2759"/>
<dbReference type="GO" id="GO:0016125">
    <property type="term" value="P:sterol metabolic process"/>
    <property type="evidence" value="ECO:0007669"/>
    <property type="project" value="TreeGrafter"/>
</dbReference>
<keyword evidence="8" id="KW-0472">Membrane</keyword>
<dbReference type="GO" id="GO:0016020">
    <property type="term" value="C:membrane"/>
    <property type="evidence" value="ECO:0007669"/>
    <property type="project" value="UniProtKB-SubCell"/>
</dbReference>
<name>A0A0L0V4Q7_9BASI</name>
<evidence type="ECO:0000256" key="1">
    <source>
        <dbReference type="ARBA" id="ARBA00004170"/>
    </source>
</evidence>
<dbReference type="PANTHER" id="PTHR48050">
    <property type="entry name" value="STEROL 3-BETA-GLUCOSYLTRANSFERASE"/>
    <property type="match status" value="1"/>
</dbReference>
<dbReference type="FunFam" id="2.30.29.30:FF:000303">
    <property type="entry name" value="Sterol 3-beta-glucosyltransferase"/>
    <property type="match status" value="1"/>
</dbReference>
<sequence length="1282" mass="142966">MDSSPFSSTSLPIRPPLSFAQHSQGSTASFVGILRAAALSELEDPDFYSSSRGAVGSKNIATHKNFKGKIEFDSETEDEDEDEDDEDEDDDDDDGQSAHDDLVDTPSEQSPEFNSFRGPSQLGYPSPKALQGLACQLINQQKRVAELAVRQAIDSSTFSPEPSTRSSLNQPTPRGSSPPKDNGQSHPLSASIEPSHSSNTIHSSNADSGSYVSSEERLHRLEEQFGVWPGKDASAQPETETWIAQVPGVLYRSVLVNGLIVLTDRRLCYLAYLPTFDKGQIIRSGSVTVKADSRFNKRRRRWVELRTDSLTEYRLSTELFRPLSSYHFSEIQKILPIETGEPRTLSLKLLDGRLIVVEFDTSEAADLWHQDFVRALFSFKTDYSNQIKMMLPLSRINSVRRETFEDIAKMMVFEVDCAPSFCQPIIQEQDSASNPDRPRIELSYYLKHDPFDDTVIDAITHAKLKASNPPFPDSTPAPLLELLDHSPAEEEAEAENIPNGKADSNNSCNSKLAHRFMKAFGLDTSEKLTVYSCALLRTLPTSGHMVLSADYFCFWRRGTVITQDYKLRIPIKDIGQVKEASAFGFTRFGIGIELAGAPDIRLDFSSKSVREEVMKALEDHAQAAKAEEKRINKRLSNMPLPKPLGQNTEHIKLTTTPAMKKLRPVVIDKEQIERPLKPMKIVCLAIGSRGDVQPYISLARRLMQDGHIVTIASHPEYRPWVESFGIHYKDVGGDPAALMKLSVEHPFFSAGFFKEGLGRFRTWLDDLFMESWLACRDSEAELLIESPSTFSGIHIAEALNIPYFRAFTMTWTSTSTYPQAFASNIDLGPSYNLLSYSLFDNLIWRAMSGQVNRWRKETLKIPATSLEKMQPYKVPFLYNFSSVVVPKPLDWRDHVDVTGYWFLDQSHGDYEPPTDLVEFIASAKADQVPLIYIGFGSVTVSDPNGVTKAIYGAVTQSGVRAIVAKGWSERGNTSNNNKNSTVDGGSPILPPPQVFCLHSVPHDWLFPQLDAVCHHGGAGTTGISLRFGLPTLIHPFFGDQPFWADRVTKLGAGMRVDTLTISSLTEAFTKATGDRIMKEKASQIGERIRSEDGPSRAVNFIYEYLDFARERTEHRVTRTSRLKKRWVSGSIRTGPLSASLDGSHHHLTDENDSPTFRKSSLPLTSIIDEELDPNLLDSHHHYLHTSPDLLLSGPPDQGPSSSTLPESPQSPTTTTNNTTNNNTPTNNNTSKKNMLCHNNQDSIGSNRSFSSLIKFHNPISPGKSWSRIKKIFIHSKVLQNVG</sequence>
<comment type="subcellular location">
    <subcellularLocation>
        <location evidence="2">Cytoplasm</location>
    </subcellularLocation>
    <subcellularLocation>
        <location evidence="1">Membrane</location>
        <topology evidence="1">Peripheral membrane protein</topology>
    </subcellularLocation>
</comment>
<dbReference type="GO" id="GO:0005975">
    <property type="term" value="P:carbohydrate metabolic process"/>
    <property type="evidence" value="ECO:0007669"/>
    <property type="project" value="InterPro"/>
</dbReference>
<keyword evidence="5" id="KW-0963">Cytoplasm</keyword>
<dbReference type="CDD" id="cd03784">
    <property type="entry name" value="GT1_Gtf-like"/>
    <property type="match status" value="1"/>
</dbReference>
<dbReference type="Pfam" id="PF03033">
    <property type="entry name" value="Glyco_transf_28"/>
    <property type="match status" value="1"/>
</dbReference>
<feature type="region of interest" description="Disordered" evidence="12">
    <location>
        <begin position="155"/>
        <end position="215"/>
    </location>
</feature>
<dbReference type="PANTHER" id="PTHR48050:SF26">
    <property type="entry name" value="STEROL 3-BETA-GLUCOSYLTRANSFERASE"/>
    <property type="match status" value="1"/>
</dbReference>
<dbReference type="FunFam" id="3.40.50.2000:FF:000009">
    <property type="entry name" value="Sterol 3-beta-glucosyltransferase UGT80A2"/>
    <property type="match status" value="1"/>
</dbReference>
<evidence type="ECO:0000256" key="4">
    <source>
        <dbReference type="ARBA" id="ARBA00012650"/>
    </source>
</evidence>
<evidence type="ECO:0000259" key="13">
    <source>
        <dbReference type="PROSITE" id="PS50003"/>
    </source>
</evidence>
<protein>
    <recommendedName>
        <fullName evidence="4">sterol 3beta-glucosyltransferase</fullName>
        <ecNumber evidence="4">2.4.1.173</ecNumber>
    </recommendedName>
    <alternativeName>
        <fullName evidence="9">Autophagy-related protein 26</fullName>
    </alternativeName>
</protein>
<dbReference type="InterPro" id="IPR050426">
    <property type="entry name" value="Glycosyltransferase_28"/>
</dbReference>
<keyword evidence="7" id="KW-0808">Transferase</keyword>
<dbReference type="EC" id="2.4.1.173" evidence="4"/>
<dbReference type="GO" id="GO:0016906">
    <property type="term" value="F:sterol 3-beta-glucosyltransferase activity"/>
    <property type="evidence" value="ECO:0007669"/>
    <property type="project" value="UniProtKB-EC"/>
</dbReference>
<comment type="catalytic activity">
    <reaction evidence="10">
        <text>ergosterol + UDP-alpha-D-glucose = ergosteryl 3-beta-D-glucoside + UDP + H(+)</text>
        <dbReference type="Rhea" id="RHEA:61836"/>
        <dbReference type="ChEBI" id="CHEBI:15378"/>
        <dbReference type="ChEBI" id="CHEBI:16933"/>
        <dbReference type="ChEBI" id="CHEBI:52973"/>
        <dbReference type="ChEBI" id="CHEBI:58223"/>
        <dbReference type="ChEBI" id="CHEBI:58885"/>
    </reaction>
    <physiologicalReaction direction="left-to-right" evidence="10">
        <dbReference type="Rhea" id="RHEA:61837"/>
    </physiologicalReaction>
</comment>
<dbReference type="Pfam" id="PF02893">
    <property type="entry name" value="GRAM"/>
    <property type="match status" value="1"/>
</dbReference>
<dbReference type="InterPro" id="IPR011993">
    <property type="entry name" value="PH-like_dom_sf"/>
</dbReference>
<comment type="catalytic activity">
    <reaction evidence="11">
        <text>a sterol + UDP-alpha-D-glucose = a sterol 3-beta-D-glucoside + UDP + H(+)</text>
        <dbReference type="Rhea" id="RHEA:22724"/>
        <dbReference type="ChEBI" id="CHEBI:15378"/>
        <dbReference type="ChEBI" id="CHEBI:15889"/>
        <dbReference type="ChEBI" id="CHEBI:37424"/>
        <dbReference type="ChEBI" id="CHEBI:58223"/>
        <dbReference type="ChEBI" id="CHEBI:58885"/>
        <dbReference type="EC" id="2.4.1.173"/>
    </reaction>
    <physiologicalReaction direction="left-to-right" evidence="11">
        <dbReference type="Rhea" id="RHEA:22725"/>
    </physiologicalReaction>
</comment>
<evidence type="ECO:0000256" key="8">
    <source>
        <dbReference type="ARBA" id="ARBA00023136"/>
    </source>
</evidence>
<evidence type="ECO:0000256" key="9">
    <source>
        <dbReference type="ARBA" id="ARBA00029843"/>
    </source>
</evidence>
<evidence type="ECO:0000256" key="2">
    <source>
        <dbReference type="ARBA" id="ARBA00004496"/>
    </source>
</evidence>
<comment type="similarity">
    <text evidence="3">Belongs to the glycosyltransferase 28 family.</text>
</comment>
<proteinExistence type="inferred from homology"/>
<gene>
    <name evidence="14" type="ORF">PSTG_12400</name>
</gene>
<dbReference type="Proteomes" id="UP000054564">
    <property type="component" value="Unassembled WGS sequence"/>
</dbReference>
<feature type="domain" description="PH" evidence="13">
    <location>
        <begin position="280"/>
        <end position="377"/>
    </location>
</feature>
<evidence type="ECO:0000313" key="14">
    <source>
        <dbReference type="EMBL" id="KNE94268.1"/>
    </source>
</evidence>
<dbReference type="SMART" id="SM00568">
    <property type="entry name" value="GRAM"/>
    <property type="match status" value="2"/>
</dbReference>
<keyword evidence="15" id="KW-1185">Reference proteome</keyword>
<dbReference type="EMBL" id="AJIL01000120">
    <property type="protein sequence ID" value="KNE94268.1"/>
    <property type="molecule type" value="Genomic_DNA"/>
</dbReference>
<dbReference type="PROSITE" id="PS50003">
    <property type="entry name" value="PH_DOMAIN"/>
    <property type="match status" value="1"/>
</dbReference>
<dbReference type="SUPFAM" id="SSF50729">
    <property type="entry name" value="PH domain-like"/>
    <property type="match status" value="1"/>
</dbReference>
<dbReference type="InterPro" id="IPR010610">
    <property type="entry name" value="EryCIII-like_C"/>
</dbReference>
<evidence type="ECO:0000256" key="5">
    <source>
        <dbReference type="ARBA" id="ARBA00022490"/>
    </source>
</evidence>
<feature type="compositionally biased region" description="Polar residues" evidence="12">
    <location>
        <begin position="182"/>
        <end position="213"/>
    </location>
</feature>
<dbReference type="SUPFAM" id="SSF53756">
    <property type="entry name" value="UDP-Glycosyltransferase/glycogen phosphorylase"/>
    <property type="match status" value="1"/>
</dbReference>
<dbReference type="SMART" id="SM00233">
    <property type="entry name" value="PH"/>
    <property type="match status" value="2"/>
</dbReference>
<feature type="compositionally biased region" description="Polar residues" evidence="12">
    <location>
        <begin position="1"/>
        <end position="11"/>
    </location>
</feature>
<dbReference type="Pfam" id="PF06722">
    <property type="entry name" value="EryCIII-like_C"/>
    <property type="match status" value="1"/>
</dbReference>
<evidence type="ECO:0000256" key="12">
    <source>
        <dbReference type="SAM" id="MobiDB-lite"/>
    </source>
</evidence>
<dbReference type="InterPro" id="IPR002213">
    <property type="entry name" value="UDP_glucos_trans"/>
</dbReference>
<dbReference type="FunFam" id="3.40.50.2000:FF:000029">
    <property type="entry name" value="Sterol 3-beta-glucosyltransferase"/>
    <property type="match status" value="1"/>
</dbReference>
<evidence type="ECO:0000256" key="10">
    <source>
        <dbReference type="ARBA" id="ARBA00047886"/>
    </source>
</evidence>
<evidence type="ECO:0000256" key="7">
    <source>
        <dbReference type="ARBA" id="ARBA00022679"/>
    </source>
</evidence>
<feature type="region of interest" description="Disordered" evidence="12">
    <location>
        <begin position="1"/>
        <end position="24"/>
    </location>
</feature>
<reference evidence="15" key="1">
    <citation type="submission" date="2014-03" db="EMBL/GenBank/DDBJ databases">
        <title>The Genome Sequence of Puccinia striiformis f. sp. tritici PST-78.</title>
        <authorList>
            <consortium name="The Broad Institute Genome Sequencing Platform"/>
            <person name="Cuomo C."/>
            <person name="Hulbert S."/>
            <person name="Chen X."/>
            <person name="Walker B."/>
            <person name="Young S.K."/>
            <person name="Zeng Q."/>
            <person name="Gargeya S."/>
            <person name="Fitzgerald M."/>
            <person name="Haas B."/>
            <person name="Abouelleil A."/>
            <person name="Alvarado L."/>
            <person name="Arachchi H.M."/>
            <person name="Berlin A.M."/>
            <person name="Chapman S.B."/>
            <person name="Goldberg J."/>
            <person name="Griggs A."/>
            <person name="Gujja S."/>
            <person name="Hansen M."/>
            <person name="Howarth C."/>
            <person name="Imamovic A."/>
            <person name="Larimer J."/>
            <person name="McCowan C."/>
            <person name="Montmayeur A."/>
            <person name="Murphy C."/>
            <person name="Neiman D."/>
            <person name="Pearson M."/>
            <person name="Priest M."/>
            <person name="Roberts A."/>
            <person name="Saif S."/>
            <person name="Shea T."/>
            <person name="Sisk P."/>
            <person name="Sykes S."/>
            <person name="Wortman J."/>
            <person name="Nusbaum C."/>
            <person name="Birren B."/>
        </authorList>
    </citation>
    <scope>NUCLEOTIDE SEQUENCE [LARGE SCALE GENOMIC DNA]</scope>
    <source>
        <strain evidence="15">race PST-78</strain>
    </source>
</reference>
<evidence type="ECO:0000256" key="3">
    <source>
        <dbReference type="ARBA" id="ARBA00006962"/>
    </source>
</evidence>
<dbReference type="STRING" id="1165861.A0A0L0V4Q7"/>
<accession>A0A0L0V4Q7</accession>
<dbReference type="Gene3D" id="3.40.50.2000">
    <property type="entry name" value="Glycogen Phosphorylase B"/>
    <property type="match status" value="2"/>
</dbReference>
<organism evidence="14 15">
    <name type="scientific">Puccinia striiformis f. sp. tritici PST-78</name>
    <dbReference type="NCBI Taxonomy" id="1165861"/>
    <lineage>
        <taxon>Eukaryota</taxon>
        <taxon>Fungi</taxon>
        <taxon>Dikarya</taxon>
        <taxon>Basidiomycota</taxon>
        <taxon>Pucciniomycotina</taxon>
        <taxon>Pucciniomycetes</taxon>
        <taxon>Pucciniales</taxon>
        <taxon>Pucciniaceae</taxon>
        <taxon>Puccinia</taxon>
    </lineage>
</organism>
<dbReference type="GO" id="GO:0005737">
    <property type="term" value="C:cytoplasm"/>
    <property type="evidence" value="ECO:0007669"/>
    <property type="project" value="UniProtKB-SubCell"/>
</dbReference>
<feature type="region of interest" description="Disordered" evidence="12">
    <location>
        <begin position="65"/>
        <end position="127"/>
    </location>
</feature>
<feature type="compositionally biased region" description="Acidic residues" evidence="12">
    <location>
        <begin position="73"/>
        <end position="95"/>
    </location>
</feature>
<dbReference type="InterPro" id="IPR001849">
    <property type="entry name" value="PH_domain"/>
</dbReference>
<feature type="region of interest" description="Disordered" evidence="12">
    <location>
        <begin position="1133"/>
        <end position="1158"/>
    </location>
</feature>
<keyword evidence="6" id="KW-0328">Glycosyltransferase</keyword>